<dbReference type="EMBL" id="UINC01002673">
    <property type="protein sequence ID" value="SUZ99143.1"/>
    <property type="molecule type" value="Genomic_DNA"/>
</dbReference>
<name>A0A381SDE2_9ZZZZ</name>
<gene>
    <name evidence="1" type="ORF">METZ01_LOCUS51997</name>
</gene>
<evidence type="ECO:0000313" key="1">
    <source>
        <dbReference type="EMBL" id="SUZ99143.1"/>
    </source>
</evidence>
<organism evidence="1">
    <name type="scientific">marine metagenome</name>
    <dbReference type="NCBI Taxonomy" id="408172"/>
    <lineage>
        <taxon>unclassified sequences</taxon>
        <taxon>metagenomes</taxon>
        <taxon>ecological metagenomes</taxon>
    </lineage>
</organism>
<accession>A0A381SDE2</accession>
<reference evidence="1" key="1">
    <citation type="submission" date="2018-05" db="EMBL/GenBank/DDBJ databases">
        <authorList>
            <person name="Lanie J.A."/>
            <person name="Ng W.-L."/>
            <person name="Kazmierczak K.M."/>
            <person name="Andrzejewski T.M."/>
            <person name="Davidsen T.M."/>
            <person name="Wayne K.J."/>
            <person name="Tettelin H."/>
            <person name="Glass J.I."/>
            <person name="Rusch D."/>
            <person name="Podicherti R."/>
            <person name="Tsui H.-C.T."/>
            <person name="Winkler M.E."/>
        </authorList>
    </citation>
    <scope>NUCLEOTIDE SEQUENCE</scope>
</reference>
<protein>
    <recommendedName>
        <fullName evidence="2">TonB-dependent receptor-like beta-barrel domain-containing protein</fullName>
    </recommendedName>
</protein>
<proteinExistence type="predicted"/>
<dbReference type="Pfam" id="PF19494">
    <property type="entry name" value="DUF6029"/>
    <property type="match status" value="1"/>
</dbReference>
<dbReference type="AlphaFoldDB" id="A0A381SDE2"/>
<dbReference type="InterPro" id="IPR046070">
    <property type="entry name" value="DUF6029"/>
</dbReference>
<evidence type="ECO:0008006" key="2">
    <source>
        <dbReference type="Google" id="ProtNLM"/>
    </source>
</evidence>
<sequence length="570" mass="65696">MKFSRYFFSFIISFFSVGYSQFSFSGALTTNYGQSKNDFNIQETLLDINGNWNNWTGWIQLEHSDPPELGRSLKGIRKFRLDYSSGDFTIKLGDMYEFWGRGLMVNMVDDQAIDLDTGVRGGLLNWANDLVQIDLFGGMQNIWRSSNEVFGFNDRLPNYEVDHTLYGGRIAANYHQWHGAVQYMQVNEDHLLPRIDIIEKVGHQLIGVNIEYYGPATDFGFEYVKKDAKGFGFYGLINMYIGDWSIGTSYKNYYFADLSPDDRWDFVNIIGGALTIQQMPTLFEQHATRLLGRITHQIDYNDELGFDLRLKGPLFQNTIFSFSYASSSRHKEWYLDNNWNWIMGSHLLPRLLPSSKPVFNAFREMYAELEGYLLNGNLHYNIGTGLTNDVTDLYLNRYTVSNRSYSYESLSATTLPAQFTYTINQRFSLELKYEYQELKKGVNAYSELPTNMPSFTSNFLKDKQINRIISVGLGRSPLWSISLMMDYANTEERIIVDEVRNKNSIEEMLGNLWDTSLTWANIEISYNISSNHRLTVMYGSQRGGVLCSNGVCRYVQPFENGFKIGLIAVL</sequence>